<keyword evidence="6 8" id="KW-0949">S-adenosyl-L-methionine</keyword>
<evidence type="ECO:0000313" key="10">
    <source>
        <dbReference type="EMBL" id="MET4757659.1"/>
    </source>
</evidence>
<evidence type="ECO:0000256" key="3">
    <source>
        <dbReference type="ARBA" id="ARBA00012327"/>
    </source>
</evidence>
<comment type="caution">
    <text evidence="10">The sequence shown here is derived from an EMBL/GenBank/DDBJ whole genome shotgun (WGS) entry which is preliminary data.</text>
</comment>
<sequence>MHQRVTSSVAEACPPVRADKRRIAVNFSRAASTYDYAAALQDRVAARAMLGLPSDRKPEFVLDLGSGTGRQTIQVAGHYPQATVLGMDLAIGMASHARNCFPNLDWCSGDIELLPFKDNRLDVVFSSLAIQWCTLNRVLEEVHRVLKPGGLFVFSTLAAGTMHELKQAWSQVDRHVHVNGFDAHSTQKHCVQQSDFQLHSFKLQTETIYYPTVMQLLRDMKALGVNTVPSRQNGLMSRHRLLKLQDAYDVFRTEKGLPLSYEVIYGILHKPLLIA</sequence>
<dbReference type="Pfam" id="PF08241">
    <property type="entry name" value="Methyltransf_11"/>
    <property type="match status" value="1"/>
</dbReference>
<dbReference type="Proteomes" id="UP001549366">
    <property type="component" value="Unassembled WGS sequence"/>
</dbReference>
<dbReference type="EC" id="2.1.1.197" evidence="3 8"/>
<dbReference type="CDD" id="cd02440">
    <property type="entry name" value="AdoMet_MTases"/>
    <property type="match status" value="1"/>
</dbReference>
<evidence type="ECO:0000259" key="9">
    <source>
        <dbReference type="Pfam" id="PF08241"/>
    </source>
</evidence>
<protein>
    <recommendedName>
        <fullName evidence="3 8">Malonyl-[acyl-carrier protein] O-methyltransferase</fullName>
        <shortName evidence="8">Malonyl-ACP O-methyltransferase</shortName>
        <ecNumber evidence="3 8">2.1.1.197</ecNumber>
    </recommendedName>
    <alternativeName>
        <fullName evidence="8">Biotin synthesis protein BioC</fullName>
    </alternativeName>
</protein>
<comment type="function">
    <text evidence="8">Converts the free carboxyl group of a malonyl-thioester to its methyl ester by transfer of a methyl group from S-adenosyl-L-methionine (SAM). It allows to synthesize pimeloyl-ACP via the fatty acid synthetic pathway.</text>
</comment>
<evidence type="ECO:0000313" key="11">
    <source>
        <dbReference type="Proteomes" id="UP001549366"/>
    </source>
</evidence>
<evidence type="ECO:0000256" key="8">
    <source>
        <dbReference type="HAMAP-Rule" id="MF_00835"/>
    </source>
</evidence>
<dbReference type="InterPro" id="IPR013216">
    <property type="entry name" value="Methyltransf_11"/>
</dbReference>
<keyword evidence="5 8" id="KW-0808">Transferase</keyword>
<keyword evidence="7 8" id="KW-0093">Biotin biosynthesis</keyword>
<dbReference type="Gene3D" id="3.40.50.150">
    <property type="entry name" value="Vaccinia Virus protein VP39"/>
    <property type="match status" value="1"/>
</dbReference>
<evidence type="ECO:0000256" key="4">
    <source>
        <dbReference type="ARBA" id="ARBA00022603"/>
    </source>
</evidence>
<keyword evidence="11" id="KW-1185">Reference proteome</keyword>
<evidence type="ECO:0000256" key="7">
    <source>
        <dbReference type="ARBA" id="ARBA00022756"/>
    </source>
</evidence>
<organism evidence="10 11">
    <name type="scientific">Endozoicomonas lisbonensis</name>
    <dbReference type="NCBI Taxonomy" id="3120522"/>
    <lineage>
        <taxon>Bacteria</taxon>
        <taxon>Pseudomonadati</taxon>
        <taxon>Pseudomonadota</taxon>
        <taxon>Gammaproteobacteria</taxon>
        <taxon>Oceanospirillales</taxon>
        <taxon>Endozoicomonadaceae</taxon>
        <taxon>Endozoicomonas</taxon>
    </lineage>
</organism>
<evidence type="ECO:0000256" key="1">
    <source>
        <dbReference type="ARBA" id="ARBA00000852"/>
    </source>
</evidence>
<dbReference type="GO" id="GO:0102130">
    <property type="term" value="F:malonyl-CoA methyltransferase activity"/>
    <property type="evidence" value="ECO:0007669"/>
    <property type="project" value="UniProtKB-EC"/>
</dbReference>
<dbReference type="InterPro" id="IPR050602">
    <property type="entry name" value="Malonyl-ACP_OMT"/>
</dbReference>
<dbReference type="HAMAP" id="MF_00835">
    <property type="entry name" value="BioC"/>
    <property type="match status" value="1"/>
</dbReference>
<reference evidence="10 11" key="1">
    <citation type="submission" date="2024-06" db="EMBL/GenBank/DDBJ databases">
        <title>Genomic Encyclopedia of Type Strains, Phase V (KMG-V): Genome sequencing to study the core and pangenomes of soil and plant-associated prokaryotes.</title>
        <authorList>
            <person name="Whitman W."/>
        </authorList>
    </citation>
    <scope>NUCLEOTIDE SEQUENCE [LARGE SCALE GENOMIC DNA]</scope>
    <source>
        <strain evidence="10 11">NE40</strain>
    </source>
</reference>
<dbReference type="InterPro" id="IPR011814">
    <property type="entry name" value="BioC"/>
</dbReference>
<dbReference type="PANTHER" id="PTHR13090">
    <property type="entry name" value="ARGININE-HYDROXYLASE NDUFAF5, MITOCHONDRIAL"/>
    <property type="match status" value="1"/>
</dbReference>
<evidence type="ECO:0000256" key="5">
    <source>
        <dbReference type="ARBA" id="ARBA00022679"/>
    </source>
</evidence>
<comment type="catalytic activity">
    <reaction evidence="1 8">
        <text>malonyl-[ACP] + S-adenosyl-L-methionine = malonyl-[ACP] methyl ester + S-adenosyl-L-homocysteine</text>
        <dbReference type="Rhea" id="RHEA:17105"/>
        <dbReference type="Rhea" id="RHEA-COMP:9623"/>
        <dbReference type="Rhea" id="RHEA-COMP:9954"/>
        <dbReference type="ChEBI" id="CHEBI:57856"/>
        <dbReference type="ChEBI" id="CHEBI:59789"/>
        <dbReference type="ChEBI" id="CHEBI:78449"/>
        <dbReference type="ChEBI" id="CHEBI:78845"/>
        <dbReference type="EC" id="2.1.1.197"/>
    </reaction>
</comment>
<evidence type="ECO:0000256" key="2">
    <source>
        <dbReference type="ARBA" id="ARBA00004746"/>
    </source>
</evidence>
<dbReference type="GO" id="GO:0032259">
    <property type="term" value="P:methylation"/>
    <property type="evidence" value="ECO:0007669"/>
    <property type="project" value="UniProtKB-KW"/>
</dbReference>
<gene>
    <name evidence="8" type="primary">bioC</name>
    <name evidence="10" type="ORF">V5J35_002851</name>
</gene>
<evidence type="ECO:0000256" key="6">
    <source>
        <dbReference type="ARBA" id="ARBA00022691"/>
    </source>
</evidence>
<feature type="domain" description="Methyltransferase type 11" evidence="9">
    <location>
        <begin position="62"/>
        <end position="154"/>
    </location>
</feature>
<dbReference type="RefSeq" id="WP_354007795.1">
    <property type="nucleotide sequence ID" value="NZ_JBEWTA010000001.1"/>
</dbReference>
<proteinExistence type="inferred from homology"/>
<dbReference type="EMBL" id="JBEWTB010000002">
    <property type="protein sequence ID" value="MET4757659.1"/>
    <property type="molecule type" value="Genomic_DNA"/>
</dbReference>
<comment type="pathway">
    <text evidence="2 8">Cofactor biosynthesis; biotin biosynthesis.</text>
</comment>
<dbReference type="SUPFAM" id="SSF53335">
    <property type="entry name" value="S-adenosyl-L-methionine-dependent methyltransferases"/>
    <property type="match status" value="1"/>
</dbReference>
<comment type="similarity">
    <text evidence="8">Belongs to the methyltransferase superfamily.</text>
</comment>
<dbReference type="NCBIfam" id="TIGR02072">
    <property type="entry name" value="BioC"/>
    <property type="match status" value="1"/>
</dbReference>
<dbReference type="PANTHER" id="PTHR13090:SF1">
    <property type="entry name" value="ARGININE-HYDROXYLASE NDUFAF5, MITOCHONDRIAL"/>
    <property type="match status" value="1"/>
</dbReference>
<name>A0ABV2SIS2_9GAMM</name>
<dbReference type="InterPro" id="IPR029063">
    <property type="entry name" value="SAM-dependent_MTases_sf"/>
</dbReference>
<keyword evidence="4 8" id="KW-0489">Methyltransferase</keyword>
<accession>A0ABV2SIS2</accession>